<dbReference type="AlphaFoldDB" id="A0A8B5W1W5"/>
<dbReference type="EMBL" id="PDXQ01000001">
    <property type="protein sequence ID" value="TRZ33287.1"/>
    <property type="molecule type" value="Genomic_DNA"/>
</dbReference>
<accession>A0A8B5W1W5</accession>
<reference evidence="1 2" key="1">
    <citation type="submission" date="2017-10" db="EMBL/GenBank/DDBJ databases">
        <title>FDA dAtabase for Regulatory Grade micrObial Sequences (FDA-ARGOS): Supporting development and validation of Infectious Disease Dx tests.</title>
        <authorList>
            <person name="Campos J."/>
            <person name="Goldberg B."/>
            <person name="Tallon L.J."/>
            <person name="Sadzewicz L."/>
            <person name="Sengamalay N."/>
            <person name="Ott S."/>
            <person name="Godinez A."/>
            <person name="Nagaraj S."/>
            <person name="Vyas G."/>
            <person name="Aluvathingal J."/>
            <person name="Nadendla S."/>
            <person name="Geyer C."/>
            <person name="Nandy P."/>
            <person name="Hobson J."/>
            <person name="Sichtig H."/>
        </authorList>
    </citation>
    <scope>NUCLEOTIDE SEQUENCE [LARGE SCALE GENOMIC DNA]</scope>
    <source>
        <strain evidence="1 2">FDAARGOS_185</strain>
    </source>
</reference>
<dbReference type="Proteomes" id="UP000316316">
    <property type="component" value="Unassembled WGS sequence"/>
</dbReference>
<comment type="caution">
    <text evidence="1">The sequence shown here is derived from an EMBL/GenBank/DDBJ whole genome shotgun (WGS) entry which is preliminary data.</text>
</comment>
<evidence type="ECO:0000313" key="1">
    <source>
        <dbReference type="EMBL" id="TRZ33287.1"/>
    </source>
</evidence>
<proteinExistence type="predicted"/>
<gene>
    <name evidence="1" type="ORF">AUF17_04020</name>
</gene>
<sequence>MKTDLTKIAEKFLWDQYIHNKMGVFGCYEVSLGERDVWSSGDYERVDFMTYDTKGDFRCYEIKVSKSDFNSSAKKTFIGDYNYYVMTKDLYDALGGKTHFDQYKYRDIGILLFDQVKPCVKTAKRKRVMFDIRANLMESLMKSMFREQKKLYKMTPYWS</sequence>
<evidence type="ECO:0000313" key="2">
    <source>
        <dbReference type="Proteomes" id="UP000316316"/>
    </source>
</evidence>
<name>A0A8B5W1W5_ENTAV</name>
<organism evidence="1 2">
    <name type="scientific">Enterococcus avium</name>
    <name type="common">Streptococcus avium</name>
    <dbReference type="NCBI Taxonomy" id="33945"/>
    <lineage>
        <taxon>Bacteria</taxon>
        <taxon>Bacillati</taxon>
        <taxon>Bacillota</taxon>
        <taxon>Bacilli</taxon>
        <taxon>Lactobacillales</taxon>
        <taxon>Enterococcaceae</taxon>
        <taxon>Enterococcus</taxon>
    </lineage>
</organism>
<protein>
    <submittedName>
        <fullName evidence="1">Uncharacterized protein</fullName>
    </submittedName>
</protein>
<dbReference type="RefSeq" id="WP_144324589.1">
    <property type="nucleotide sequence ID" value="NZ_PDXQ01000001.1"/>
</dbReference>